<evidence type="ECO:0000256" key="1">
    <source>
        <dbReference type="ARBA" id="ARBA00006383"/>
    </source>
</evidence>
<evidence type="ECO:0000256" key="2">
    <source>
        <dbReference type="ARBA" id="ARBA00012882"/>
    </source>
</evidence>
<dbReference type="SUPFAM" id="SSF110710">
    <property type="entry name" value="TTHA0583/YokD-like"/>
    <property type="match status" value="1"/>
</dbReference>
<keyword evidence="8" id="KW-1185">Reference proteome</keyword>
<dbReference type="Proteomes" id="UP000321514">
    <property type="component" value="Unassembled WGS sequence"/>
</dbReference>
<dbReference type="PANTHER" id="PTHR11104:SF0">
    <property type="entry name" value="SPBETA PROPHAGE-DERIVED AMINOGLYCOSIDE N(3')-ACETYLTRANSFERASE-LIKE PROTEIN YOKD"/>
    <property type="match status" value="1"/>
</dbReference>
<name>A0A511T506_MYXFU</name>
<comment type="caution">
    <text evidence="6">The sequence shown here is derived from an EMBL/GenBank/DDBJ whole genome shotgun (WGS) entry which is preliminary data.</text>
</comment>
<evidence type="ECO:0000256" key="4">
    <source>
        <dbReference type="ARBA" id="ARBA00023315"/>
    </source>
</evidence>
<proteinExistence type="inferred from homology"/>
<accession>A0A511T506</accession>
<evidence type="ECO:0000313" key="7">
    <source>
        <dbReference type="EMBL" id="SEU16843.1"/>
    </source>
</evidence>
<sequence>MSDEISQQQMEEQLRALGVREAGVLLVHTSFRAVRPVEGGPLGLVAALRAALGPRGTLVMPTMTDGESVFDPRSTPTTDMGITAELFWRQPGVVRSTHPGGSFAAAGPHAVEICRPQPLSPPHGPDSPVGQVHALGGQVLLLGVTHSEDTTLHLAEALAGVPYSISHPCVVEVDGVASTVDIAETDHCCTGFRRADAWLRARGLQREGKVGHADARLADARDIVAVAMEQLATDPLVFLCGPDAGCEECTLARDSVSR</sequence>
<dbReference type="EMBL" id="FOIB01000005">
    <property type="protein sequence ID" value="SEU16843.1"/>
    <property type="molecule type" value="Genomic_DNA"/>
</dbReference>
<comment type="catalytic activity">
    <reaction evidence="5">
        <text>a 2-deoxystreptamine antibiotic + acetyl-CoA = an N(3)-acetyl-2-deoxystreptamine antibiotic + CoA + H(+)</text>
        <dbReference type="Rhea" id="RHEA:12665"/>
        <dbReference type="ChEBI" id="CHEBI:15378"/>
        <dbReference type="ChEBI" id="CHEBI:57287"/>
        <dbReference type="ChEBI" id="CHEBI:57288"/>
        <dbReference type="ChEBI" id="CHEBI:57921"/>
        <dbReference type="ChEBI" id="CHEBI:77452"/>
        <dbReference type="EC" id="2.3.1.81"/>
    </reaction>
</comment>
<dbReference type="GO" id="GO:0046353">
    <property type="term" value="F:aminoglycoside 3-N-acetyltransferase activity"/>
    <property type="evidence" value="ECO:0007669"/>
    <property type="project" value="UniProtKB-EC"/>
</dbReference>
<organism evidence="6 9">
    <name type="scientific">Myxococcus fulvus</name>
    <dbReference type="NCBI Taxonomy" id="33"/>
    <lineage>
        <taxon>Bacteria</taxon>
        <taxon>Pseudomonadati</taxon>
        <taxon>Myxococcota</taxon>
        <taxon>Myxococcia</taxon>
        <taxon>Myxococcales</taxon>
        <taxon>Cystobacterineae</taxon>
        <taxon>Myxococcaceae</taxon>
        <taxon>Myxococcus</taxon>
    </lineage>
</organism>
<dbReference type="AlphaFoldDB" id="A0A511T506"/>
<reference evidence="6 9" key="2">
    <citation type="submission" date="2019-07" db="EMBL/GenBank/DDBJ databases">
        <title>Whole genome shotgun sequence of Myxococcus fulvus NBRC 100333.</title>
        <authorList>
            <person name="Hosoyama A."/>
            <person name="Uohara A."/>
            <person name="Ohji S."/>
            <person name="Ichikawa N."/>
        </authorList>
    </citation>
    <scope>NUCLEOTIDE SEQUENCE [LARGE SCALE GENOMIC DNA]</scope>
    <source>
        <strain evidence="6 9">NBRC 100333</strain>
    </source>
</reference>
<keyword evidence="5" id="KW-0046">Antibiotic resistance</keyword>
<dbReference type="STRING" id="1334629.MFUL124B02_27825"/>
<evidence type="ECO:0000256" key="5">
    <source>
        <dbReference type="RuleBase" id="RU365031"/>
    </source>
</evidence>
<dbReference type="Pfam" id="PF02522">
    <property type="entry name" value="Antibiotic_NAT"/>
    <property type="match status" value="1"/>
</dbReference>
<evidence type="ECO:0000256" key="3">
    <source>
        <dbReference type="ARBA" id="ARBA00022679"/>
    </source>
</evidence>
<dbReference type="RefSeq" id="WP_074955447.1">
    <property type="nucleotide sequence ID" value="NZ_BJXR01000033.1"/>
</dbReference>
<keyword evidence="3 5" id="KW-0808">Transferase</keyword>
<gene>
    <name evidence="6" type="primary">aacC</name>
    <name evidence="6" type="ORF">MFU01_42910</name>
    <name evidence="7" type="ORF">SAMN05443572_105508</name>
</gene>
<evidence type="ECO:0000313" key="9">
    <source>
        <dbReference type="Proteomes" id="UP000321514"/>
    </source>
</evidence>
<dbReference type="InterPro" id="IPR003679">
    <property type="entry name" value="Amioglycoside_AcTrfase"/>
</dbReference>
<evidence type="ECO:0000313" key="6">
    <source>
        <dbReference type="EMBL" id="GEN09254.1"/>
    </source>
</evidence>
<keyword evidence="4 5" id="KW-0012">Acyltransferase</keyword>
<dbReference type="Proteomes" id="UP000183760">
    <property type="component" value="Unassembled WGS sequence"/>
</dbReference>
<evidence type="ECO:0000313" key="8">
    <source>
        <dbReference type="Proteomes" id="UP000183760"/>
    </source>
</evidence>
<dbReference type="GO" id="GO:0046677">
    <property type="term" value="P:response to antibiotic"/>
    <property type="evidence" value="ECO:0007669"/>
    <property type="project" value="UniProtKB-KW"/>
</dbReference>
<protein>
    <recommendedName>
        <fullName evidence="2 5">Aminoglycoside N(3)-acetyltransferase</fullName>
        <ecNumber evidence="5">2.3.1.-</ecNumber>
    </recommendedName>
</protein>
<dbReference type="PANTHER" id="PTHR11104">
    <property type="entry name" value="AMINOGLYCOSIDE N3-ACETYLTRANSFERASE"/>
    <property type="match status" value="1"/>
</dbReference>
<dbReference type="EMBL" id="BJXR01000033">
    <property type="protein sequence ID" value="GEN09254.1"/>
    <property type="molecule type" value="Genomic_DNA"/>
</dbReference>
<reference evidence="7 8" key="1">
    <citation type="submission" date="2016-10" db="EMBL/GenBank/DDBJ databases">
        <authorList>
            <person name="Varghese N."/>
            <person name="Submissions S."/>
        </authorList>
    </citation>
    <scope>NUCLEOTIDE SEQUENCE [LARGE SCALE GENOMIC DNA]</scope>
    <source>
        <strain evidence="7 8">DSM 16525</strain>
    </source>
</reference>
<dbReference type="EC" id="2.3.1.-" evidence="5"/>
<comment type="similarity">
    <text evidence="1 5">Belongs to the antibiotic N-acetyltransferase family.</text>
</comment>
<dbReference type="InterPro" id="IPR028345">
    <property type="entry name" value="Antibiotic_NAT-like"/>
</dbReference>